<organism evidence="2 3">
    <name type="scientific">Rugosimonospora africana</name>
    <dbReference type="NCBI Taxonomy" id="556532"/>
    <lineage>
        <taxon>Bacteria</taxon>
        <taxon>Bacillati</taxon>
        <taxon>Actinomycetota</taxon>
        <taxon>Actinomycetes</taxon>
        <taxon>Micromonosporales</taxon>
        <taxon>Micromonosporaceae</taxon>
        <taxon>Rugosimonospora</taxon>
    </lineage>
</organism>
<feature type="domain" description="IrrE N-terminal-like" evidence="1">
    <location>
        <begin position="171"/>
        <end position="300"/>
    </location>
</feature>
<evidence type="ECO:0000259" key="1">
    <source>
        <dbReference type="Pfam" id="PF06114"/>
    </source>
</evidence>
<dbReference type="Gene3D" id="1.10.10.2910">
    <property type="match status" value="1"/>
</dbReference>
<accession>A0A8J3R2X8</accession>
<gene>
    <name evidence="2" type="ORF">Raf01_90740</name>
</gene>
<evidence type="ECO:0000313" key="3">
    <source>
        <dbReference type="Proteomes" id="UP000642748"/>
    </source>
</evidence>
<reference evidence="2" key="1">
    <citation type="submission" date="2021-01" db="EMBL/GenBank/DDBJ databases">
        <title>Whole genome shotgun sequence of Rugosimonospora africana NBRC 104875.</title>
        <authorList>
            <person name="Komaki H."/>
            <person name="Tamura T."/>
        </authorList>
    </citation>
    <scope>NUCLEOTIDE SEQUENCE</scope>
    <source>
        <strain evidence="2">NBRC 104875</strain>
    </source>
</reference>
<proteinExistence type="predicted"/>
<dbReference type="InterPro" id="IPR010359">
    <property type="entry name" value="IrrE_HExxH"/>
</dbReference>
<dbReference type="Pfam" id="PF06114">
    <property type="entry name" value="Peptidase_M78"/>
    <property type="match status" value="1"/>
</dbReference>
<protein>
    <recommendedName>
        <fullName evidence="1">IrrE N-terminal-like domain-containing protein</fullName>
    </recommendedName>
</protein>
<keyword evidence="3" id="KW-1185">Reference proteome</keyword>
<dbReference type="PANTHER" id="PTHR43236:SF1">
    <property type="entry name" value="BLL7220 PROTEIN"/>
    <property type="match status" value="1"/>
</dbReference>
<dbReference type="PANTHER" id="PTHR43236">
    <property type="entry name" value="ANTITOXIN HIGA1"/>
    <property type="match status" value="1"/>
</dbReference>
<evidence type="ECO:0000313" key="2">
    <source>
        <dbReference type="EMBL" id="GIH20902.1"/>
    </source>
</evidence>
<dbReference type="AlphaFoldDB" id="A0A8J3R2X8"/>
<sequence length="396" mass="44354">MTSQADETSAWSVGFRAALQASKRPVEELYQCLGLPAGGGWLREALDGRRRPPTRDLALLSAFSGVPLAVLTGEVQPERSLAVALRAGLLHTPDEVSRATKRAETILGDLRLLLSWFPQEDVRTQETLSRARRAVSGDNFAQRAGVRTAERLRDLLDLGDEPVADIVPIVESFGVPVVLESIPNSIQGLTVHDDAGAIRRSVVVVNTEDWWGRQRFTLAHELCHILFDDARPVIVERKEVDPEDYTELRCETFARHFLAPTEAVRHFWREHRPQRGHSYARFIAMLMMHFGISRQAALNTMQWDLKVPASDLDPYRRGRIDLLMRSSGLSEEWDEACRTQHDRSASEWLLAMALDAFQSSLIDASVVASVLGRDDDLSNVRQELVDKGWAPAPPRG</sequence>
<name>A0A8J3R2X8_9ACTN</name>
<dbReference type="InterPro" id="IPR052345">
    <property type="entry name" value="Rad_response_metalloprotease"/>
</dbReference>
<dbReference type="EMBL" id="BONZ01000109">
    <property type="protein sequence ID" value="GIH20902.1"/>
    <property type="molecule type" value="Genomic_DNA"/>
</dbReference>
<dbReference type="Proteomes" id="UP000642748">
    <property type="component" value="Unassembled WGS sequence"/>
</dbReference>
<comment type="caution">
    <text evidence="2">The sequence shown here is derived from an EMBL/GenBank/DDBJ whole genome shotgun (WGS) entry which is preliminary data.</text>
</comment>